<keyword evidence="2" id="KW-0812">Transmembrane</keyword>
<dbReference type="Pfam" id="PF10416">
    <property type="entry name" value="IBD"/>
    <property type="match status" value="2"/>
</dbReference>
<comment type="caution">
    <text evidence="4">The sequence shown here is derived from an EMBL/GenBank/DDBJ whole genome shotgun (WGS) entry which is preliminary data.</text>
</comment>
<reference evidence="4 5" key="1">
    <citation type="submission" date="2024-04" db="EMBL/GenBank/DDBJ databases">
        <title>Tritrichomonas musculus Genome.</title>
        <authorList>
            <person name="Alves-Ferreira E."/>
            <person name="Grigg M."/>
            <person name="Lorenzi H."/>
            <person name="Galac M."/>
        </authorList>
    </citation>
    <scope>NUCLEOTIDE SEQUENCE [LARGE SCALE GENOMIC DNA]</scope>
    <source>
        <strain evidence="4 5">EAF2021</strain>
    </source>
</reference>
<evidence type="ECO:0000313" key="4">
    <source>
        <dbReference type="EMBL" id="KAK8865498.1"/>
    </source>
</evidence>
<feature type="region of interest" description="Disordered" evidence="1">
    <location>
        <begin position="1"/>
        <end position="26"/>
    </location>
</feature>
<sequence length="328" mass="38821">MEFFSSDGFKPNNYNRNNKKIKENQELETPEYFNLISEDDQSQYRELQKDLTSPENRYARNKRISTCQDAIKAIKNFCIRNDEDDWKRCLVCGVIWINDNNTKKDFSFGINQNNSIDNEEFISINIRQLIVILGKSKSSINGALVKMGFVTIPTKGENQELLYNAMPYFKGRYFEMRNWTIRKRKRTDEPTQEDNKKVDDEIPFINFYDQPNEEIKFDDVNFTMPEFLFTDFDFSNTSYDYTIITQNSGDFIIPPLMKKENKKEMSESFIYKTDDTFDPSFVIDFNEKGCGLINTIFHPLITQLLYQMYLMLIILNLNVPHFLFVNSM</sequence>
<protein>
    <recommendedName>
        <fullName evidence="3">Initiator binding domain-containing protein</fullName>
    </recommendedName>
</protein>
<evidence type="ECO:0000256" key="1">
    <source>
        <dbReference type="SAM" id="MobiDB-lite"/>
    </source>
</evidence>
<dbReference type="InterPro" id="IPR018845">
    <property type="entry name" value="Initiator-bd"/>
</dbReference>
<keyword evidence="2" id="KW-1133">Transmembrane helix</keyword>
<dbReference type="Proteomes" id="UP001470230">
    <property type="component" value="Unassembled WGS sequence"/>
</dbReference>
<organism evidence="4 5">
    <name type="scientific">Tritrichomonas musculus</name>
    <dbReference type="NCBI Taxonomy" id="1915356"/>
    <lineage>
        <taxon>Eukaryota</taxon>
        <taxon>Metamonada</taxon>
        <taxon>Parabasalia</taxon>
        <taxon>Tritrichomonadida</taxon>
        <taxon>Tritrichomonadidae</taxon>
        <taxon>Tritrichomonas</taxon>
    </lineage>
</organism>
<accession>A0ABR2IMD9</accession>
<feature type="domain" description="Initiator binding" evidence="3">
    <location>
        <begin position="120"/>
        <end position="184"/>
    </location>
</feature>
<evidence type="ECO:0000256" key="2">
    <source>
        <dbReference type="SAM" id="Phobius"/>
    </source>
</evidence>
<feature type="transmembrane region" description="Helical" evidence="2">
    <location>
        <begin position="304"/>
        <end position="325"/>
    </location>
</feature>
<dbReference type="EMBL" id="JAPFFF010000016">
    <property type="protein sequence ID" value="KAK8865498.1"/>
    <property type="molecule type" value="Genomic_DNA"/>
</dbReference>
<proteinExistence type="predicted"/>
<evidence type="ECO:0000313" key="5">
    <source>
        <dbReference type="Proteomes" id="UP001470230"/>
    </source>
</evidence>
<gene>
    <name evidence="4" type="ORF">M9Y10_011053</name>
</gene>
<feature type="domain" description="Initiator binding" evidence="3">
    <location>
        <begin position="38"/>
        <end position="100"/>
    </location>
</feature>
<name>A0ABR2IMD9_9EUKA</name>
<evidence type="ECO:0000259" key="3">
    <source>
        <dbReference type="Pfam" id="PF10416"/>
    </source>
</evidence>
<keyword evidence="5" id="KW-1185">Reference proteome</keyword>
<keyword evidence="2" id="KW-0472">Membrane</keyword>